<evidence type="ECO:0000256" key="2">
    <source>
        <dbReference type="ARBA" id="ARBA00022729"/>
    </source>
</evidence>
<dbReference type="Proteomes" id="UP000571817">
    <property type="component" value="Unassembled WGS sequence"/>
</dbReference>
<dbReference type="SUPFAM" id="SSF53822">
    <property type="entry name" value="Periplasmic binding protein-like I"/>
    <property type="match status" value="1"/>
</dbReference>
<dbReference type="CDD" id="cd06342">
    <property type="entry name" value="PBP1_ABC_LIVBP-like"/>
    <property type="match status" value="1"/>
</dbReference>
<dbReference type="PROSITE" id="PS51257">
    <property type="entry name" value="PROKAR_LIPOPROTEIN"/>
    <property type="match status" value="1"/>
</dbReference>
<evidence type="ECO:0000259" key="3">
    <source>
        <dbReference type="Pfam" id="PF13458"/>
    </source>
</evidence>
<dbReference type="Gene3D" id="3.40.50.2300">
    <property type="match status" value="2"/>
</dbReference>
<protein>
    <submittedName>
        <fullName evidence="4">Branched-chain amino acid transport system substrate-binding protein</fullName>
    </submittedName>
</protein>
<keyword evidence="5" id="KW-1185">Reference proteome</keyword>
<comment type="caution">
    <text evidence="4">The sequence shown here is derived from an EMBL/GenBank/DDBJ whole genome shotgun (WGS) entry which is preliminary data.</text>
</comment>
<gene>
    <name evidence="4" type="ORF">HNR15_001486</name>
</gene>
<dbReference type="EMBL" id="JACCFW010000001">
    <property type="protein sequence ID" value="NYJ74523.1"/>
    <property type="molecule type" value="Genomic_DNA"/>
</dbReference>
<proteinExistence type="inferred from homology"/>
<dbReference type="PANTHER" id="PTHR47151">
    <property type="entry name" value="LEU/ILE/VAL-BINDING ABC TRANSPORTER SUBUNIT"/>
    <property type="match status" value="1"/>
</dbReference>
<evidence type="ECO:0000313" key="5">
    <source>
        <dbReference type="Proteomes" id="UP000571817"/>
    </source>
</evidence>
<reference evidence="4 5" key="1">
    <citation type="submission" date="2020-07" db="EMBL/GenBank/DDBJ databases">
        <title>Sequencing the genomes of 1000 actinobacteria strains.</title>
        <authorList>
            <person name="Klenk H.-P."/>
        </authorList>
    </citation>
    <scope>NUCLEOTIDE SEQUENCE [LARGE SCALE GENOMIC DNA]</scope>
    <source>
        <strain evidence="4 5">DSM 29531</strain>
    </source>
</reference>
<name>A0A853DEU2_9MICO</name>
<keyword evidence="2" id="KW-0732">Signal</keyword>
<feature type="domain" description="Leucine-binding protein" evidence="3">
    <location>
        <begin position="44"/>
        <end position="389"/>
    </location>
</feature>
<sequence length="399" mass="40309">MRSTLIKVGVPVVVGALALSACGSRSGGGSSSGSGGGGSSKVATIGVTAPFSGDLSAVGLGIENSVKLAVQQANAKKTIPGWTLKAEAVDDQGKPEVGTNAATKLAGDSTVVGVVGNLNSSVSTSTQPVFAKANIVQVSPANTGVALTNVNGKRPYDTYFRTCTTDAIQGPFAAKYLISQGIKKVATINDQKTYGAGLTAAFEKEFKKEGGTITASQTITDAQTNYSSVISQIKPGAPQALYYGGEYPQAGPLSKQLAQGGLSIPVMGGDGIYDPKYIALGGRANDLATSVGAPTDSTAAGKSFLAQYKAAGFSNEAGGYGAYAFDAANAIIEALKTSLKDAKTAQDARAATVKAMANVSFTGVTGKVAFDSFGDTTNKVLTVYKVTGGAWVAAKTDTF</sequence>
<dbReference type="InterPro" id="IPR028081">
    <property type="entry name" value="Leu-bd"/>
</dbReference>
<dbReference type="Pfam" id="PF13458">
    <property type="entry name" value="Peripla_BP_6"/>
    <property type="match status" value="1"/>
</dbReference>
<evidence type="ECO:0000313" key="4">
    <source>
        <dbReference type="EMBL" id="NYJ74523.1"/>
    </source>
</evidence>
<evidence type="ECO:0000256" key="1">
    <source>
        <dbReference type="ARBA" id="ARBA00010062"/>
    </source>
</evidence>
<dbReference type="PANTHER" id="PTHR47151:SF2">
    <property type="entry name" value="AMINO ACID BINDING PROTEIN"/>
    <property type="match status" value="1"/>
</dbReference>
<dbReference type="AlphaFoldDB" id="A0A853DEU2"/>
<dbReference type="InterPro" id="IPR028082">
    <property type="entry name" value="Peripla_BP_I"/>
</dbReference>
<comment type="similarity">
    <text evidence="1">Belongs to the leucine-binding protein family.</text>
</comment>
<organism evidence="4 5">
    <name type="scientific">Allobranchiibius huperziae</name>
    <dbReference type="NCBI Taxonomy" id="1874116"/>
    <lineage>
        <taxon>Bacteria</taxon>
        <taxon>Bacillati</taxon>
        <taxon>Actinomycetota</taxon>
        <taxon>Actinomycetes</taxon>
        <taxon>Micrococcales</taxon>
        <taxon>Dermacoccaceae</taxon>
        <taxon>Allobranchiibius</taxon>
    </lineage>
</organism>
<accession>A0A853DEU2</accession>
<dbReference type="RefSeq" id="WP_343048461.1">
    <property type="nucleotide sequence ID" value="NZ_JACCFW010000001.1"/>
</dbReference>